<dbReference type="EMBL" id="JBHSWN010000001">
    <property type="protein sequence ID" value="MFC6790977.1"/>
    <property type="molecule type" value="Genomic_DNA"/>
</dbReference>
<gene>
    <name evidence="1" type="ORF">ACFQE0_15960</name>
</gene>
<keyword evidence="2" id="KW-1185">Reference proteome</keyword>
<protein>
    <submittedName>
        <fullName evidence="1">Uncharacterized protein</fullName>
    </submittedName>
</protein>
<dbReference type="Proteomes" id="UP001596292">
    <property type="component" value="Unassembled WGS sequence"/>
</dbReference>
<name>A0ABW2BM78_9HYPH</name>
<reference evidence="2" key="1">
    <citation type="journal article" date="2019" name="Int. J. Syst. Evol. Microbiol.">
        <title>The Global Catalogue of Microorganisms (GCM) 10K type strain sequencing project: providing services to taxonomists for standard genome sequencing and annotation.</title>
        <authorList>
            <consortium name="The Broad Institute Genomics Platform"/>
            <consortium name="The Broad Institute Genome Sequencing Center for Infectious Disease"/>
            <person name="Wu L."/>
            <person name="Ma J."/>
        </authorList>
    </citation>
    <scope>NUCLEOTIDE SEQUENCE [LARGE SCALE GENOMIC DNA]</scope>
    <source>
        <strain evidence="2">CCUG 48316</strain>
    </source>
</reference>
<evidence type="ECO:0000313" key="2">
    <source>
        <dbReference type="Proteomes" id="UP001596292"/>
    </source>
</evidence>
<organism evidence="1 2">
    <name type="scientific">Methylobacterium komagatae</name>
    <dbReference type="NCBI Taxonomy" id="374425"/>
    <lineage>
        <taxon>Bacteria</taxon>
        <taxon>Pseudomonadati</taxon>
        <taxon>Pseudomonadota</taxon>
        <taxon>Alphaproteobacteria</taxon>
        <taxon>Hyphomicrobiales</taxon>
        <taxon>Methylobacteriaceae</taxon>
        <taxon>Methylobacterium</taxon>
    </lineage>
</organism>
<dbReference type="RefSeq" id="WP_378971361.1">
    <property type="nucleotide sequence ID" value="NZ_JBHSWN010000001.1"/>
</dbReference>
<comment type="caution">
    <text evidence="1">The sequence shown here is derived from an EMBL/GenBank/DDBJ whole genome shotgun (WGS) entry which is preliminary data.</text>
</comment>
<sequence>MDEFTATNDELLALAVRHGVKPLTRPDDALTVRPQYLLVGRWRFLFSLQEATHRAA</sequence>
<evidence type="ECO:0000313" key="1">
    <source>
        <dbReference type="EMBL" id="MFC6790977.1"/>
    </source>
</evidence>
<accession>A0ABW2BM78</accession>
<proteinExistence type="predicted"/>